<feature type="transmembrane region" description="Helical" evidence="1">
    <location>
        <begin position="220"/>
        <end position="240"/>
    </location>
</feature>
<protein>
    <submittedName>
        <fullName evidence="3">Acyltransferase family protein</fullName>
    </submittedName>
</protein>
<keyword evidence="1" id="KW-0472">Membrane</keyword>
<sequence length="421" mass="45181">MTLSVSKPVHVVPDRDRFLDIVRTLAIAAVVVQHWTMPVLDYADGELVATNAFTTPGWWVVTWLSQVMPLVFFTGGAANHVSLARADTARSWLSRRLSRLLFPLLPLLAVWLIVPPTLRLFGAPEQPVALAGSIAAQLLWFLGVYLITVLATPLLVTAHRRWRWAVPAVLTALAAVVDVARFDGIPYLGYANAVFVWFAVHQLGFFYADGTLRRLSHRAALTASAAGFGTTALLVAFGPYTESMIGLPGAPMSNMSPPALVLVFLAVGQIGLVLAARDLLTAWAARPVIAPALGWLGPRFMSVYLWHMPALIVLTGVTVLWFGYATPVPGTITWFTTIPGWLLAAGAILTMLLRVFGRFETHVPNSAPVSTPRLCAAALLAATGTLALAATGFSATPWPWIALVVGAYALTRVGPRTPVAA</sequence>
<feature type="transmembrane region" description="Helical" evidence="1">
    <location>
        <begin position="188"/>
        <end position="208"/>
    </location>
</feature>
<dbReference type="eggNOG" id="COG1835">
    <property type="taxonomic scope" value="Bacteria"/>
</dbReference>
<dbReference type="EMBL" id="CM001484">
    <property type="protein sequence ID" value="EIE97775.1"/>
    <property type="molecule type" value="Genomic_DNA"/>
</dbReference>
<feature type="transmembrane region" description="Helical" evidence="1">
    <location>
        <begin position="138"/>
        <end position="157"/>
    </location>
</feature>
<feature type="transmembrane region" description="Helical" evidence="1">
    <location>
        <begin position="374"/>
        <end position="392"/>
    </location>
</feature>
<name>I1CYK1_9PSEU</name>
<feature type="transmembrane region" description="Helical" evidence="1">
    <location>
        <begin position="100"/>
        <end position="118"/>
    </location>
</feature>
<feature type="transmembrane region" description="Helical" evidence="1">
    <location>
        <begin position="21"/>
        <end position="37"/>
    </location>
</feature>
<dbReference type="Pfam" id="PF01757">
    <property type="entry name" value="Acyl_transf_3"/>
    <property type="match status" value="1"/>
</dbReference>
<keyword evidence="4" id="KW-1185">Reference proteome</keyword>
<proteinExistence type="predicted"/>
<dbReference type="RefSeq" id="WP_005461916.1">
    <property type="nucleotide sequence ID" value="NZ_CM001484.1"/>
</dbReference>
<dbReference type="GO" id="GO:0016747">
    <property type="term" value="F:acyltransferase activity, transferring groups other than amino-acyl groups"/>
    <property type="evidence" value="ECO:0007669"/>
    <property type="project" value="InterPro"/>
</dbReference>
<dbReference type="Proteomes" id="UP000005087">
    <property type="component" value="Chromosome"/>
</dbReference>
<dbReference type="InterPro" id="IPR002656">
    <property type="entry name" value="Acyl_transf_3_dom"/>
</dbReference>
<keyword evidence="3" id="KW-0012">Acyltransferase</keyword>
<dbReference type="OrthoDB" id="8206682at2"/>
<dbReference type="AlphaFoldDB" id="I1CYK1"/>
<evidence type="ECO:0000313" key="4">
    <source>
        <dbReference type="Proteomes" id="UP000005087"/>
    </source>
</evidence>
<gene>
    <name evidence="3" type="ORF">SacglDRAFT_00834</name>
</gene>
<feature type="transmembrane region" description="Helical" evidence="1">
    <location>
        <begin position="260"/>
        <end position="280"/>
    </location>
</feature>
<evidence type="ECO:0000313" key="3">
    <source>
        <dbReference type="EMBL" id="EIE97775.1"/>
    </source>
</evidence>
<dbReference type="STRING" id="928724.SacglDRAFT_00834"/>
<organism evidence="3 4">
    <name type="scientific">Saccharomonospora glauca K62</name>
    <dbReference type="NCBI Taxonomy" id="928724"/>
    <lineage>
        <taxon>Bacteria</taxon>
        <taxon>Bacillati</taxon>
        <taxon>Actinomycetota</taxon>
        <taxon>Actinomycetes</taxon>
        <taxon>Pseudonocardiales</taxon>
        <taxon>Pseudonocardiaceae</taxon>
        <taxon>Saccharomonospora</taxon>
    </lineage>
</organism>
<feature type="domain" description="Acyltransferase 3" evidence="2">
    <location>
        <begin position="17"/>
        <end position="346"/>
    </location>
</feature>
<feature type="transmembrane region" description="Helical" evidence="1">
    <location>
        <begin position="164"/>
        <end position="182"/>
    </location>
</feature>
<evidence type="ECO:0000256" key="1">
    <source>
        <dbReference type="SAM" id="Phobius"/>
    </source>
</evidence>
<reference evidence="3 4" key="1">
    <citation type="submission" date="2011-09" db="EMBL/GenBank/DDBJ databases">
        <authorList>
            <consortium name="US DOE Joint Genome Institute (JGI-PGF)"/>
            <person name="Lucas S."/>
            <person name="Han J."/>
            <person name="Lapidus A."/>
            <person name="Cheng J.-F."/>
            <person name="Goodwin L."/>
            <person name="Pitluck S."/>
            <person name="Peters L."/>
            <person name="Land M.L."/>
            <person name="Hauser L."/>
            <person name="Brambilla E."/>
            <person name="Klenk H.-P."/>
            <person name="Woyke T.J."/>
        </authorList>
    </citation>
    <scope>NUCLEOTIDE SEQUENCE [LARGE SCALE GENOMIC DNA]</scope>
    <source>
        <strain evidence="3 4">K62</strain>
    </source>
</reference>
<evidence type="ECO:0000259" key="2">
    <source>
        <dbReference type="Pfam" id="PF01757"/>
    </source>
</evidence>
<keyword evidence="3" id="KW-0808">Transferase</keyword>
<accession>I1CYK1</accession>
<feature type="transmembrane region" description="Helical" evidence="1">
    <location>
        <begin position="331"/>
        <end position="353"/>
    </location>
</feature>
<keyword evidence="1" id="KW-1133">Transmembrane helix</keyword>
<feature type="transmembrane region" description="Helical" evidence="1">
    <location>
        <begin position="57"/>
        <end position="79"/>
    </location>
</feature>
<keyword evidence="1" id="KW-0812">Transmembrane</keyword>
<reference evidence="4" key="2">
    <citation type="submission" date="2012-01" db="EMBL/GenBank/DDBJ databases">
        <title>Noncontiguous Finished sequence of chromosome of Saccharomonospora glauca K62.</title>
        <authorList>
            <consortium name="US DOE Joint Genome Institute"/>
            <person name="Lucas S."/>
            <person name="Han J."/>
            <person name="Lapidus A."/>
            <person name="Cheng J.-F."/>
            <person name="Goodwin L."/>
            <person name="Pitluck S."/>
            <person name="Peters L."/>
            <person name="Mikhailova N."/>
            <person name="Held B."/>
            <person name="Detter J.C."/>
            <person name="Han C."/>
            <person name="Tapia R."/>
            <person name="Land M."/>
            <person name="Hauser L."/>
            <person name="Kyrpides N."/>
            <person name="Ivanova N."/>
            <person name="Pagani I."/>
            <person name="Brambilla E.-M."/>
            <person name="Klenk H.-P."/>
            <person name="Woyke T."/>
        </authorList>
    </citation>
    <scope>NUCLEOTIDE SEQUENCE [LARGE SCALE GENOMIC DNA]</scope>
    <source>
        <strain evidence="4">K62</strain>
    </source>
</reference>
<feature type="transmembrane region" description="Helical" evidence="1">
    <location>
        <begin position="301"/>
        <end position="325"/>
    </location>
</feature>
<dbReference type="HOGENOM" id="CLU_039835_2_0_11"/>